<dbReference type="Pfam" id="PF09481">
    <property type="entry name" value="CRISPR_Cse1"/>
    <property type="match status" value="1"/>
</dbReference>
<gene>
    <name evidence="1" type="ORF">GCM10023336_45330</name>
</gene>
<evidence type="ECO:0000313" key="2">
    <source>
        <dbReference type="Proteomes" id="UP001500124"/>
    </source>
</evidence>
<comment type="caution">
    <text evidence="1">The sequence shown here is derived from an EMBL/GenBank/DDBJ whole genome shotgun (WGS) entry which is preliminary data.</text>
</comment>
<dbReference type="NCBIfam" id="TIGR02547">
    <property type="entry name" value="casA_cse1"/>
    <property type="match status" value="1"/>
</dbReference>
<dbReference type="CDD" id="cd09729">
    <property type="entry name" value="Cse1_I-E"/>
    <property type="match status" value="1"/>
</dbReference>
<protein>
    <recommendedName>
        <fullName evidence="3">Type I-E CRISPR-associated protein Cse1/CasA</fullName>
    </recommendedName>
</protein>
<evidence type="ECO:0000313" key="1">
    <source>
        <dbReference type="EMBL" id="GAA5064816.1"/>
    </source>
</evidence>
<organism evidence="1 2">
    <name type="scientific">Streptomyces similanensis</name>
    <dbReference type="NCBI Taxonomy" id="1274988"/>
    <lineage>
        <taxon>Bacteria</taxon>
        <taxon>Bacillati</taxon>
        <taxon>Actinomycetota</taxon>
        <taxon>Actinomycetes</taxon>
        <taxon>Kitasatosporales</taxon>
        <taxon>Streptomycetaceae</taxon>
        <taxon>Streptomyces</taxon>
    </lineage>
</organism>
<evidence type="ECO:0008006" key="3">
    <source>
        <dbReference type="Google" id="ProtNLM"/>
    </source>
</evidence>
<proteinExistence type="predicted"/>
<dbReference type="InterPro" id="IPR013381">
    <property type="entry name" value="CRISPR-assoc_prot_Cse1"/>
</dbReference>
<sequence length="562" mass="61071">MGGIGPHRSTTAAGTPPLAQGPALILSLLGSFVSATVNILDEPLVPVRWAPGADGRSDPLPARVGLRELLLRSHEIETLAVPDAPAHSALLRVLYALAARVTGLDEAKDGPDDWLMRREEILAGGRLPEKGIDAYLARCRERFFLFDPVPRGRPWMQDPRLKDQCDAASTAGVNKLVVTRPAGNNHAWFRHASDAVPDLPTVSEALLNLLTWHYYGPSGRCSAREVNGVTSASAKAGPLRTSLSYHPQGDTLLQTLLAGLVPPARETDAGRDLCPWEWDELPDPEGPPPALTGPCSKLTAASMHALLLIPDTADGTRVRDAYITWAYRTGRAARPDDDYLIWQISKQGNTYPRLADSGRALWRDLDALLLIDPPGVAQPRRPTVFEWALEVSPDLRVRALGFEQDGQAKDTQFVDAVTPPVLGFVEQRSARTQPAVGRLRVLGERFGTRLDRALRRAWRTYVNDPKDSADAWAQAGAARYWPAAEREFWDRFRLLDRTGTALDGGLDATAARAAFLALAVAAFDEVTASAARTQRGAKAVEEARTELFGARHGKPAARPAAA</sequence>
<dbReference type="Proteomes" id="UP001500124">
    <property type="component" value="Unassembled WGS sequence"/>
</dbReference>
<keyword evidence="2" id="KW-1185">Reference proteome</keyword>
<reference evidence="2" key="1">
    <citation type="journal article" date="2019" name="Int. J. Syst. Evol. Microbiol.">
        <title>The Global Catalogue of Microorganisms (GCM) 10K type strain sequencing project: providing services to taxonomists for standard genome sequencing and annotation.</title>
        <authorList>
            <consortium name="The Broad Institute Genomics Platform"/>
            <consortium name="The Broad Institute Genome Sequencing Center for Infectious Disease"/>
            <person name="Wu L."/>
            <person name="Ma J."/>
        </authorList>
    </citation>
    <scope>NUCLEOTIDE SEQUENCE [LARGE SCALE GENOMIC DNA]</scope>
    <source>
        <strain evidence="2">JCM 18410</strain>
    </source>
</reference>
<accession>A0ABP9KUJ9</accession>
<name>A0ABP9KUJ9_9ACTN</name>
<dbReference type="EMBL" id="BAABKC010000066">
    <property type="protein sequence ID" value="GAA5064816.1"/>
    <property type="molecule type" value="Genomic_DNA"/>
</dbReference>